<evidence type="ECO:0000313" key="5">
    <source>
        <dbReference type="Proteomes" id="UP000184391"/>
    </source>
</evidence>
<proteinExistence type="predicted"/>
<dbReference type="FunFam" id="2.70.70.10:FF:000006">
    <property type="entry name" value="M23 family peptidase"/>
    <property type="match status" value="1"/>
</dbReference>
<dbReference type="PANTHER" id="PTHR21666:SF289">
    <property type="entry name" value="L-ALA--D-GLU ENDOPEPTIDASE"/>
    <property type="match status" value="1"/>
</dbReference>
<dbReference type="InterPro" id="IPR016047">
    <property type="entry name" value="M23ase_b-sheet_dom"/>
</dbReference>
<protein>
    <submittedName>
        <fullName evidence="4">Peptidase family M23</fullName>
    </submittedName>
</protein>
<dbReference type="Gene3D" id="2.70.70.10">
    <property type="entry name" value="Glucose Permease (Domain IIA)"/>
    <property type="match status" value="1"/>
</dbReference>
<feature type="chain" id="PRO_5012523102" evidence="2">
    <location>
        <begin position="27"/>
        <end position="248"/>
    </location>
</feature>
<dbReference type="Pfam" id="PF01551">
    <property type="entry name" value="Peptidase_M23"/>
    <property type="match status" value="1"/>
</dbReference>
<dbReference type="GO" id="GO:0004222">
    <property type="term" value="F:metalloendopeptidase activity"/>
    <property type="evidence" value="ECO:0007669"/>
    <property type="project" value="TreeGrafter"/>
</dbReference>
<feature type="domain" description="M23ase beta-sheet core" evidence="3">
    <location>
        <begin position="129"/>
        <end position="223"/>
    </location>
</feature>
<dbReference type="InterPro" id="IPR011055">
    <property type="entry name" value="Dup_hybrid_motif"/>
</dbReference>
<reference evidence="5" key="1">
    <citation type="submission" date="2016-12" db="EMBL/GenBank/DDBJ databases">
        <authorList>
            <person name="Varghese N."/>
            <person name="Submissions S."/>
        </authorList>
    </citation>
    <scope>NUCLEOTIDE SEQUENCE [LARGE SCALE GENOMIC DNA]</scope>
    <source>
        <strain evidence="5">DSM 11032</strain>
    </source>
</reference>
<dbReference type="EMBL" id="FRDF01000017">
    <property type="protein sequence ID" value="SHN64256.1"/>
    <property type="molecule type" value="Genomic_DNA"/>
</dbReference>
<organism evidence="4 5">
    <name type="scientific">Erythrobacter sanguineus</name>
    <dbReference type="NCBI Taxonomy" id="198312"/>
    <lineage>
        <taxon>Bacteria</taxon>
        <taxon>Pseudomonadati</taxon>
        <taxon>Pseudomonadota</taxon>
        <taxon>Alphaproteobacteria</taxon>
        <taxon>Sphingomonadales</taxon>
        <taxon>Erythrobacteraceae</taxon>
        <taxon>Erythrobacter/Porphyrobacter group</taxon>
        <taxon>Erythrobacter</taxon>
    </lineage>
</organism>
<dbReference type="AlphaFoldDB" id="A0A1M7T0J8"/>
<dbReference type="RefSeq" id="WP_072675542.1">
    <property type="nucleotide sequence ID" value="NZ_FRDF01000017.1"/>
</dbReference>
<dbReference type="STRING" id="198312.SAMN02745193_02709"/>
<dbReference type="InterPro" id="IPR050570">
    <property type="entry name" value="Cell_wall_metabolism_enzyme"/>
</dbReference>
<gene>
    <name evidence="4" type="ORF">SAMN02745193_02709</name>
</gene>
<evidence type="ECO:0000256" key="1">
    <source>
        <dbReference type="ARBA" id="ARBA00022729"/>
    </source>
</evidence>
<name>A0A1M7T0J8_9SPHN</name>
<keyword evidence="5" id="KW-1185">Reference proteome</keyword>
<dbReference type="OrthoDB" id="9815245at2"/>
<dbReference type="CDD" id="cd12797">
    <property type="entry name" value="M23_peptidase"/>
    <property type="match status" value="1"/>
</dbReference>
<evidence type="ECO:0000256" key="2">
    <source>
        <dbReference type="SAM" id="SignalP"/>
    </source>
</evidence>
<sequence length="248" mass="25740">MKFAVRQLSKLAALCGAAFLLSGAGAAPALANSANSANAATASADIVEPVRESQAEPLGMGDQRFKSLFASWTAIERTSPTVGSGAQAAYSAPFSRPTVSVPSRMPLEGAQLTSGYGMRTHPVLGGRRKHSGIDLAAPTGTPVYATADGLIGRADWFSSYGLYISIDHGADMETRYAHLSRLAVAAGDNVKKGDLIGYVGSTGRSTGPHLHYEVRIDGVAVNPIPYMVESEAQLAFARDRALTGAGGD</sequence>
<evidence type="ECO:0000259" key="3">
    <source>
        <dbReference type="Pfam" id="PF01551"/>
    </source>
</evidence>
<accession>A0A1M7T0J8</accession>
<keyword evidence="1 2" id="KW-0732">Signal</keyword>
<evidence type="ECO:0000313" key="4">
    <source>
        <dbReference type="EMBL" id="SHN64256.1"/>
    </source>
</evidence>
<dbReference type="PANTHER" id="PTHR21666">
    <property type="entry name" value="PEPTIDASE-RELATED"/>
    <property type="match status" value="1"/>
</dbReference>
<feature type="signal peptide" evidence="2">
    <location>
        <begin position="1"/>
        <end position="26"/>
    </location>
</feature>
<dbReference type="Proteomes" id="UP000184391">
    <property type="component" value="Unassembled WGS sequence"/>
</dbReference>
<dbReference type="SUPFAM" id="SSF51261">
    <property type="entry name" value="Duplicated hybrid motif"/>
    <property type="match status" value="1"/>
</dbReference>